<evidence type="ECO:0000313" key="9">
    <source>
        <dbReference type="EMBL" id="KPQ15153.1"/>
    </source>
</evidence>
<protein>
    <recommendedName>
        <fullName evidence="2">histidine kinase</fullName>
        <ecNumber evidence="2">2.7.13.3</ecNumber>
    </recommendedName>
</protein>
<dbReference type="Pfam" id="PF02518">
    <property type="entry name" value="HATPase_c"/>
    <property type="match status" value="1"/>
</dbReference>
<feature type="transmembrane region" description="Helical" evidence="7">
    <location>
        <begin position="6"/>
        <end position="32"/>
    </location>
</feature>
<dbReference type="GO" id="GO:0004673">
    <property type="term" value="F:protein histidine kinase activity"/>
    <property type="evidence" value="ECO:0007669"/>
    <property type="project" value="UniProtKB-EC"/>
</dbReference>
<accession>A0A0P8ABI0</accession>
<feature type="coiled-coil region" evidence="6">
    <location>
        <begin position="41"/>
        <end position="68"/>
    </location>
</feature>
<dbReference type="STRING" id="1305737.GCA_000526355_02697"/>
<keyword evidence="6" id="KW-0175">Coiled coil</keyword>
<evidence type="ECO:0000259" key="8">
    <source>
        <dbReference type="PROSITE" id="PS50109"/>
    </source>
</evidence>
<keyword evidence="7" id="KW-0812">Transmembrane</keyword>
<organism evidence="9 10">
    <name type="scientific">Algoriphagus marincola HL-49</name>
    <dbReference type="NCBI Taxonomy" id="1305737"/>
    <lineage>
        <taxon>Bacteria</taxon>
        <taxon>Pseudomonadati</taxon>
        <taxon>Bacteroidota</taxon>
        <taxon>Cytophagia</taxon>
        <taxon>Cytophagales</taxon>
        <taxon>Cyclobacteriaceae</taxon>
        <taxon>Algoriphagus</taxon>
    </lineage>
</organism>
<evidence type="ECO:0000256" key="3">
    <source>
        <dbReference type="ARBA" id="ARBA00022679"/>
    </source>
</evidence>
<dbReference type="InterPro" id="IPR004358">
    <property type="entry name" value="Sig_transdc_His_kin-like_C"/>
</dbReference>
<evidence type="ECO:0000313" key="10">
    <source>
        <dbReference type="Proteomes" id="UP000050421"/>
    </source>
</evidence>
<keyword evidence="7" id="KW-0472">Membrane</keyword>
<name>A0A0P8ABI0_9BACT</name>
<keyword evidence="4 9" id="KW-0418">Kinase</keyword>
<evidence type="ECO:0000256" key="4">
    <source>
        <dbReference type="ARBA" id="ARBA00022777"/>
    </source>
</evidence>
<dbReference type="CDD" id="cd16917">
    <property type="entry name" value="HATPase_UhpB-NarQ-NarX-like"/>
    <property type="match status" value="1"/>
</dbReference>
<dbReference type="SMART" id="SM00387">
    <property type="entry name" value="HATPase_c"/>
    <property type="match status" value="1"/>
</dbReference>
<dbReference type="InterPro" id="IPR003594">
    <property type="entry name" value="HATPase_dom"/>
</dbReference>
<evidence type="ECO:0000256" key="2">
    <source>
        <dbReference type="ARBA" id="ARBA00012438"/>
    </source>
</evidence>
<dbReference type="PRINTS" id="PR00344">
    <property type="entry name" value="BCTRLSENSOR"/>
</dbReference>
<dbReference type="EMBL" id="LJXT01000055">
    <property type="protein sequence ID" value="KPQ15153.1"/>
    <property type="molecule type" value="Genomic_DNA"/>
</dbReference>
<dbReference type="PROSITE" id="PS50109">
    <property type="entry name" value="HIS_KIN"/>
    <property type="match status" value="1"/>
</dbReference>
<dbReference type="EC" id="2.7.13.3" evidence="2"/>
<feature type="domain" description="Histidine kinase" evidence="8">
    <location>
        <begin position="69"/>
        <end position="253"/>
    </location>
</feature>
<dbReference type="PANTHER" id="PTHR24421">
    <property type="entry name" value="NITRATE/NITRITE SENSOR PROTEIN NARX-RELATED"/>
    <property type="match status" value="1"/>
</dbReference>
<dbReference type="Proteomes" id="UP000050421">
    <property type="component" value="Unassembled WGS sequence"/>
</dbReference>
<gene>
    <name evidence="9" type="ORF">HLUCCX10_09685</name>
</gene>
<keyword evidence="5" id="KW-0902">Two-component regulatory system</keyword>
<dbReference type="InterPro" id="IPR005467">
    <property type="entry name" value="His_kinase_dom"/>
</dbReference>
<keyword evidence="7" id="KW-1133">Transmembrane helix</keyword>
<dbReference type="GO" id="GO:0000160">
    <property type="term" value="P:phosphorelay signal transduction system"/>
    <property type="evidence" value="ECO:0007669"/>
    <property type="project" value="UniProtKB-KW"/>
</dbReference>
<evidence type="ECO:0000256" key="5">
    <source>
        <dbReference type="ARBA" id="ARBA00023012"/>
    </source>
</evidence>
<dbReference type="OrthoDB" id="9760839at2"/>
<evidence type="ECO:0000256" key="6">
    <source>
        <dbReference type="SAM" id="Coils"/>
    </source>
</evidence>
<comment type="catalytic activity">
    <reaction evidence="1">
        <text>ATP + protein L-histidine = ADP + protein N-phospho-L-histidine.</text>
        <dbReference type="EC" id="2.7.13.3"/>
    </reaction>
</comment>
<evidence type="ECO:0000256" key="1">
    <source>
        <dbReference type="ARBA" id="ARBA00000085"/>
    </source>
</evidence>
<keyword evidence="3" id="KW-0808">Transferase</keyword>
<comment type="caution">
    <text evidence="9">The sequence shown here is derived from an EMBL/GenBank/DDBJ whole genome shotgun (WGS) entry which is preliminary data.</text>
</comment>
<dbReference type="PATRIC" id="fig|1305737.6.peg.3642"/>
<dbReference type="InterPro" id="IPR050482">
    <property type="entry name" value="Sensor_HK_TwoCompSys"/>
</dbReference>
<reference evidence="9 10" key="1">
    <citation type="submission" date="2015-09" db="EMBL/GenBank/DDBJ databases">
        <title>Identification and resolution of microdiversity through metagenomic sequencing of parallel consortia.</title>
        <authorList>
            <person name="Nelson W.C."/>
            <person name="Romine M.F."/>
            <person name="Lindemann S.R."/>
        </authorList>
    </citation>
    <scope>NUCLEOTIDE SEQUENCE [LARGE SCALE GENOMIC DNA]</scope>
    <source>
        <strain evidence="9">HL-49</strain>
    </source>
</reference>
<dbReference type="SUPFAM" id="SSF55874">
    <property type="entry name" value="ATPase domain of HSP90 chaperone/DNA topoisomerase II/histidine kinase"/>
    <property type="match status" value="1"/>
</dbReference>
<dbReference type="PANTHER" id="PTHR24421:SF10">
    <property type="entry name" value="NITRATE_NITRITE SENSOR PROTEIN NARQ"/>
    <property type="match status" value="1"/>
</dbReference>
<proteinExistence type="predicted"/>
<dbReference type="Gene3D" id="3.30.565.10">
    <property type="entry name" value="Histidine kinase-like ATPase, C-terminal domain"/>
    <property type="match status" value="1"/>
</dbReference>
<sequence length="257" mass="28924">MGGEDNQIIFILFAGAFLAAVMATFVVSMVILHRQRQVQNKQKMDQIKAEYEKTLLNIENEIQQDTLRHIGRELHDNVGQLLSLAKLYLGSSKPEKQTEGRLLINQIINEVRGLSKTLNLDWVESISLEEFIKQQLDKIQATDFCETLLVESKEAWKLNKDTKLVLIRVIQECLNNAIKHASPSNIKVQMKESDGRYLVRIEDDGKGFDTSQQSKGSGMTNLRKRMETIGGAFEIISSPGNGTQINLSLPVSVLVLN</sequence>
<evidence type="ECO:0000256" key="7">
    <source>
        <dbReference type="SAM" id="Phobius"/>
    </source>
</evidence>
<dbReference type="AlphaFoldDB" id="A0A0P8ABI0"/>
<dbReference type="InterPro" id="IPR036890">
    <property type="entry name" value="HATPase_C_sf"/>
</dbReference>
<dbReference type="eggNOG" id="COG4585">
    <property type="taxonomic scope" value="Bacteria"/>
</dbReference>